<dbReference type="CDD" id="cd07983">
    <property type="entry name" value="LPLAT_DUF374-like"/>
    <property type="match status" value="1"/>
</dbReference>
<dbReference type="Pfam" id="PF04028">
    <property type="entry name" value="DUF374"/>
    <property type="match status" value="1"/>
</dbReference>
<keyword evidence="3" id="KW-1185">Reference proteome</keyword>
<evidence type="ECO:0000313" key="3">
    <source>
        <dbReference type="Proteomes" id="UP000548978"/>
    </source>
</evidence>
<evidence type="ECO:0000313" key="2">
    <source>
        <dbReference type="EMBL" id="MBB5660246.1"/>
    </source>
</evidence>
<protein>
    <recommendedName>
        <fullName evidence="1">DUF374 domain-containing protein</fullName>
    </recommendedName>
</protein>
<dbReference type="AlphaFoldDB" id="A0A7W9E6V0"/>
<dbReference type="EMBL" id="JACIJB010000002">
    <property type="protein sequence ID" value="MBB5660246.1"/>
    <property type="molecule type" value="Genomic_DNA"/>
</dbReference>
<evidence type="ECO:0000259" key="1">
    <source>
        <dbReference type="Pfam" id="PF04028"/>
    </source>
</evidence>
<reference evidence="2 3" key="1">
    <citation type="submission" date="2020-08" db="EMBL/GenBank/DDBJ databases">
        <title>Genomic Encyclopedia of Type Strains, Phase IV (KMG-IV): sequencing the most valuable type-strain genomes for metagenomic binning, comparative biology and taxonomic classification.</title>
        <authorList>
            <person name="Goeker M."/>
        </authorList>
    </citation>
    <scope>NUCLEOTIDE SEQUENCE [LARGE SCALE GENOMIC DNA]</scope>
    <source>
        <strain evidence="2 3">DSM 24448</strain>
    </source>
</reference>
<dbReference type="RefSeq" id="WP_123287695.1">
    <property type="nucleotide sequence ID" value="NZ_JACIJB010000002.1"/>
</dbReference>
<dbReference type="OrthoDB" id="9810508at2"/>
<dbReference type="InterPro" id="IPR007172">
    <property type="entry name" value="DUF374"/>
</dbReference>
<accession>A0A7W9E6V0</accession>
<feature type="domain" description="DUF374" evidence="1">
    <location>
        <begin position="68"/>
        <end position="139"/>
    </location>
</feature>
<proteinExistence type="predicted"/>
<sequence length="230" mass="24958">MRPLRNPLIQKAVAWLLSQWMAFCYATLRWQRENEGVAEAVWDQGGGVLVVFWHSRLGLAPASWPHGRGQPTKGLISLSPDGQFLARAMARLGFPAIRGSSANKDKRQQAKGGTQALRDGLRQLKAGGLAITPDGPRGPVNVMAPGLPTLARMSGAPVLLIGVSCNPAIRLNSWDRAVLPLPFGKGAVVWDRVDWPEDGDMDEVTAEWTDRLNAVEARADRLTGLSRDPA</sequence>
<dbReference type="Proteomes" id="UP000548978">
    <property type="component" value="Unassembled WGS sequence"/>
</dbReference>
<comment type="caution">
    <text evidence="2">The sequence shown here is derived from an EMBL/GenBank/DDBJ whole genome shotgun (WGS) entry which is preliminary data.</text>
</comment>
<gene>
    <name evidence="2" type="ORF">FHS65_000986</name>
</gene>
<organism evidence="2 3">
    <name type="scientific">Brevundimonas halotolerans</name>
    <dbReference type="NCBI Taxonomy" id="69670"/>
    <lineage>
        <taxon>Bacteria</taxon>
        <taxon>Pseudomonadati</taxon>
        <taxon>Pseudomonadota</taxon>
        <taxon>Alphaproteobacteria</taxon>
        <taxon>Caulobacterales</taxon>
        <taxon>Caulobacteraceae</taxon>
        <taxon>Brevundimonas</taxon>
    </lineage>
</organism>
<name>A0A7W9E6V0_9CAUL</name>